<dbReference type="Proteomes" id="UP000050525">
    <property type="component" value="Unassembled WGS sequence"/>
</dbReference>
<keyword evidence="2" id="KW-1185">Reference proteome</keyword>
<evidence type="ECO:0000313" key="2">
    <source>
        <dbReference type="Proteomes" id="UP000050525"/>
    </source>
</evidence>
<reference evidence="1 2" key="1">
    <citation type="journal article" date="2012" name="Genome Biol.">
        <title>Sequencing three crocodilian genomes to illuminate the evolution of archosaurs and amniotes.</title>
        <authorList>
            <person name="St John J.A."/>
            <person name="Braun E.L."/>
            <person name="Isberg S.R."/>
            <person name="Miles L.G."/>
            <person name="Chong A.Y."/>
            <person name="Gongora J."/>
            <person name="Dalzell P."/>
            <person name="Moran C."/>
            <person name="Bed'hom B."/>
            <person name="Abzhanov A."/>
            <person name="Burgess S.C."/>
            <person name="Cooksey A.M."/>
            <person name="Castoe T.A."/>
            <person name="Crawford N.G."/>
            <person name="Densmore L.D."/>
            <person name="Drew J.C."/>
            <person name="Edwards S.V."/>
            <person name="Faircloth B.C."/>
            <person name="Fujita M.K."/>
            <person name="Greenwold M.J."/>
            <person name="Hoffmann F.G."/>
            <person name="Howard J.M."/>
            <person name="Iguchi T."/>
            <person name="Janes D.E."/>
            <person name="Khan S.Y."/>
            <person name="Kohno S."/>
            <person name="de Koning A.J."/>
            <person name="Lance S.L."/>
            <person name="McCarthy F.M."/>
            <person name="McCormack J.E."/>
            <person name="Merchant M.E."/>
            <person name="Peterson D.G."/>
            <person name="Pollock D.D."/>
            <person name="Pourmand N."/>
            <person name="Raney B.J."/>
            <person name="Roessler K.A."/>
            <person name="Sanford J.R."/>
            <person name="Sawyer R.H."/>
            <person name="Schmidt C.J."/>
            <person name="Triplett E.W."/>
            <person name="Tuberville T.D."/>
            <person name="Venegas-Anaya M."/>
            <person name="Howard J.T."/>
            <person name="Jarvis E.D."/>
            <person name="Guillette L.J.Jr."/>
            <person name="Glenn T.C."/>
            <person name="Green R.E."/>
            <person name="Ray D.A."/>
        </authorList>
    </citation>
    <scope>NUCLEOTIDE SEQUENCE [LARGE SCALE GENOMIC DNA]</scope>
    <source>
        <strain evidence="1">KSC_2009_1</strain>
    </source>
</reference>
<protein>
    <submittedName>
        <fullName evidence="1">AMME syndrome candidate 1 protein isoform B</fullName>
    </submittedName>
</protein>
<gene>
    <name evidence="1" type="primary">AMMECR1</name>
    <name evidence="1" type="ORF">Y1Q_0015550</name>
</gene>
<name>A0A151NND0_ALLMI</name>
<evidence type="ECO:0000313" key="1">
    <source>
        <dbReference type="EMBL" id="KYO38283.1"/>
    </source>
</evidence>
<dbReference type="EMBL" id="AKHW03002524">
    <property type="protein sequence ID" value="KYO38283.1"/>
    <property type="molecule type" value="Genomic_DNA"/>
</dbReference>
<comment type="caution">
    <text evidence="1">The sequence shown here is derived from an EMBL/GenBank/DDBJ whole genome shotgun (WGS) entry which is preliminary data.</text>
</comment>
<accession>A0A151NND0</accession>
<organism evidence="1 2">
    <name type="scientific">Alligator mississippiensis</name>
    <name type="common">American alligator</name>
    <dbReference type="NCBI Taxonomy" id="8496"/>
    <lineage>
        <taxon>Eukaryota</taxon>
        <taxon>Metazoa</taxon>
        <taxon>Chordata</taxon>
        <taxon>Craniata</taxon>
        <taxon>Vertebrata</taxon>
        <taxon>Euteleostomi</taxon>
        <taxon>Archelosauria</taxon>
        <taxon>Archosauria</taxon>
        <taxon>Crocodylia</taxon>
        <taxon>Alligatoridae</taxon>
        <taxon>Alligatorinae</taxon>
        <taxon>Alligator</taxon>
    </lineage>
</organism>
<sequence>MVVSAEMCCFCFDVLYCHLYGYQPPRSPRFTNDPYFSSALKNTCVCHQTVDNPLCTRLLQLLITLQYNNT</sequence>
<proteinExistence type="predicted"/>
<dbReference type="AlphaFoldDB" id="A0A151NND0"/>